<dbReference type="CDD" id="cd01392">
    <property type="entry name" value="HTH_LacI"/>
    <property type="match status" value="1"/>
</dbReference>
<evidence type="ECO:0000313" key="6">
    <source>
        <dbReference type="Proteomes" id="UP001172728"/>
    </source>
</evidence>
<sequence>MNRVTAADVAAAAGVSRSTVSYVLNGSDRVRFPESTVARVLEAAARLNYTPNAAASSLRRGRSDVVLAVLHDMPHGTALGRLLDELTAVVAAQGRSLVTWAAREGSALADVLRDLTPRVIVELMPFGDEDRATAAGSGVPVLSAIDALLDLESHVGAAQVDHLAGLGHRRVGVVTVDEPRVEVFARARRASAADALRRHGLAAPPVAVMGEAGAAAADVLAESLREWTRGPDPVTAVACYNDLFAAITCAAAERAGLSVPHDLAVVGVDDEPLGAWLSPTLTTVRVDLPALATAIAAALAGDARSRDVDVIGEGRDVALVVRGTSGAPRSGSVDQTSR</sequence>
<keyword evidence="6" id="KW-1185">Reference proteome</keyword>
<dbReference type="Proteomes" id="UP001172728">
    <property type="component" value="Unassembled WGS sequence"/>
</dbReference>
<keyword evidence="1" id="KW-0805">Transcription regulation</keyword>
<evidence type="ECO:0000256" key="1">
    <source>
        <dbReference type="ARBA" id="ARBA00023015"/>
    </source>
</evidence>
<name>A0ABT8GCD7_9MICO</name>
<dbReference type="InterPro" id="IPR046335">
    <property type="entry name" value="LacI/GalR-like_sensor"/>
</dbReference>
<dbReference type="Gene3D" id="3.40.50.2300">
    <property type="match status" value="2"/>
</dbReference>
<dbReference type="SMART" id="SM00354">
    <property type="entry name" value="HTH_LACI"/>
    <property type="match status" value="1"/>
</dbReference>
<keyword evidence="2 5" id="KW-0238">DNA-binding</keyword>
<evidence type="ECO:0000256" key="3">
    <source>
        <dbReference type="ARBA" id="ARBA00023163"/>
    </source>
</evidence>
<dbReference type="InterPro" id="IPR010982">
    <property type="entry name" value="Lambda_DNA-bd_dom_sf"/>
</dbReference>
<dbReference type="SUPFAM" id="SSF53822">
    <property type="entry name" value="Periplasmic binding protein-like I"/>
    <property type="match status" value="1"/>
</dbReference>
<accession>A0ABT8GCD7</accession>
<feature type="domain" description="HTH lacI-type" evidence="4">
    <location>
        <begin position="4"/>
        <end position="60"/>
    </location>
</feature>
<dbReference type="GO" id="GO:0003677">
    <property type="term" value="F:DNA binding"/>
    <property type="evidence" value="ECO:0007669"/>
    <property type="project" value="UniProtKB-KW"/>
</dbReference>
<dbReference type="EMBL" id="JAUHPW010000012">
    <property type="protein sequence ID" value="MDN4476810.1"/>
    <property type="molecule type" value="Genomic_DNA"/>
</dbReference>
<proteinExistence type="predicted"/>
<dbReference type="PANTHER" id="PTHR30146">
    <property type="entry name" value="LACI-RELATED TRANSCRIPTIONAL REPRESSOR"/>
    <property type="match status" value="1"/>
</dbReference>
<evidence type="ECO:0000256" key="2">
    <source>
        <dbReference type="ARBA" id="ARBA00023125"/>
    </source>
</evidence>
<dbReference type="InterPro" id="IPR000843">
    <property type="entry name" value="HTH_LacI"/>
</dbReference>
<keyword evidence="3" id="KW-0804">Transcription</keyword>
<dbReference type="PANTHER" id="PTHR30146:SF153">
    <property type="entry name" value="LACTOSE OPERON REPRESSOR"/>
    <property type="match status" value="1"/>
</dbReference>
<gene>
    <name evidence="5" type="ORF">QQX09_13200</name>
</gene>
<dbReference type="RefSeq" id="WP_301135571.1">
    <property type="nucleotide sequence ID" value="NZ_JAUHPW010000012.1"/>
</dbReference>
<reference evidence="5" key="1">
    <citation type="submission" date="2023-06" db="EMBL/GenBank/DDBJ databases">
        <title>Sysu t00192.</title>
        <authorList>
            <person name="Gao L."/>
            <person name="Fang B.-Z."/>
            <person name="Li W.-J."/>
        </authorList>
    </citation>
    <scope>NUCLEOTIDE SEQUENCE</scope>
    <source>
        <strain evidence="5">SYSU T00192</strain>
    </source>
</reference>
<comment type="caution">
    <text evidence="5">The sequence shown here is derived from an EMBL/GenBank/DDBJ whole genome shotgun (WGS) entry which is preliminary data.</text>
</comment>
<dbReference type="Pfam" id="PF13377">
    <property type="entry name" value="Peripla_BP_3"/>
    <property type="match status" value="1"/>
</dbReference>
<organism evidence="5 6">
    <name type="scientific">Demequina litoralis</name>
    <dbReference type="NCBI Taxonomy" id="3051660"/>
    <lineage>
        <taxon>Bacteria</taxon>
        <taxon>Bacillati</taxon>
        <taxon>Actinomycetota</taxon>
        <taxon>Actinomycetes</taxon>
        <taxon>Micrococcales</taxon>
        <taxon>Demequinaceae</taxon>
        <taxon>Demequina</taxon>
    </lineage>
</organism>
<dbReference type="Gene3D" id="1.10.260.40">
    <property type="entry name" value="lambda repressor-like DNA-binding domains"/>
    <property type="match status" value="1"/>
</dbReference>
<dbReference type="Pfam" id="PF00356">
    <property type="entry name" value="LacI"/>
    <property type="match status" value="1"/>
</dbReference>
<dbReference type="PROSITE" id="PS50932">
    <property type="entry name" value="HTH_LACI_2"/>
    <property type="match status" value="1"/>
</dbReference>
<dbReference type="InterPro" id="IPR028082">
    <property type="entry name" value="Peripla_BP_I"/>
</dbReference>
<protein>
    <submittedName>
        <fullName evidence="5">LacI family DNA-binding transcriptional regulator</fullName>
    </submittedName>
</protein>
<evidence type="ECO:0000259" key="4">
    <source>
        <dbReference type="PROSITE" id="PS50932"/>
    </source>
</evidence>
<dbReference type="SUPFAM" id="SSF47413">
    <property type="entry name" value="lambda repressor-like DNA-binding domains"/>
    <property type="match status" value="1"/>
</dbReference>
<evidence type="ECO:0000313" key="5">
    <source>
        <dbReference type="EMBL" id="MDN4476810.1"/>
    </source>
</evidence>